<name>A0A918WC94_9ACTN</name>
<keyword evidence="3" id="KW-1185">Reference proteome</keyword>
<comment type="caution">
    <text evidence="2">The sequence shown here is derived from an EMBL/GenBank/DDBJ whole genome shotgun (WGS) entry which is preliminary data.</text>
</comment>
<sequence>MRRARAAAVGALVLALGVCGAGAWTYGQARTDEELAFGRERDTALAQGRDRLTVLNTLDASTKGAAEAGIRAWRDASTGPLRTELGGTAPAVGASARATVTEAALTALDARAGTAKLIATLRVDVTPRGSAAATSDRKRLEAVLTRTDDDTWKVSALSAVPVTEAAREKGEDG</sequence>
<reference evidence="2" key="1">
    <citation type="journal article" date="2014" name="Int. J. Syst. Evol. Microbiol.">
        <title>Complete genome sequence of Corynebacterium casei LMG S-19264T (=DSM 44701T), isolated from a smear-ripened cheese.</title>
        <authorList>
            <consortium name="US DOE Joint Genome Institute (JGI-PGF)"/>
            <person name="Walter F."/>
            <person name="Albersmeier A."/>
            <person name="Kalinowski J."/>
            <person name="Ruckert C."/>
        </authorList>
    </citation>
    <scope>NUCLEOTIDE SEQUENCE</scope>
    <source>
        <strain evidence="2">JCM 4518</strain>
    </source>
</reference>
<organism evidence="2 3">
    <name type="scientific">Streptomyces termitum</name>
    <dbReference type="NCBI Taxonomy" id="67368"/>
    <lineage>
        <taxon>Bacteria</taxon>
        <taxon>Bacillati</taxon>
        <taxon>Actinomycetota</taxon>
        <taxon>Actinomycetes</taxon>
        <taxon>Kitasatosporales</taxon>
        <taxon>Streptomycetaceae</taxon>
        <taxon>Streptomyces</taxon>
    </lineage>
</organism>
<dbReference type="AlphaFoldDB" id="A0A918WC94"/>
<protein>
    <recommendedName>
        <fullName evidence="4">Mce-associated membrane protein</fullName>
    </recommendedName>
</protein>
<dbReference type="EMBL" id="BMUL01000010">
    <property type="protein sequence ID" value="GHA92099.1"/>
    <property type="molecule type" value="Genomic_DNA"/>
</dbReference>
<keyword evidence="1" id="KW-0732">Signal</keyword>
<evidence type="ECO:0000256" key="1">
    <source>
        <dbReference type="SAM" id="SignalP"/>
    </source>
</evidence>
<proteinExistence type="predicted"/>
<evidence type="ECO:0000313" key="3">
    <source>
        <dbReference type="Proteomes" id="UP000644020"/>
    </source>
</evidence>
<feature type="chain" id="PRO_5036996826" description="Mce-associated membrane protein" evidence="1">
    <location>
        <begin position="24"/>
        <end position="173"/>
    </location>
</feature>
<feature type="signal peptide" evidence="1">
    <location>
        <begin position="1"/>
        <end position="23"/>
    </location>
</feature>
<dbReference type="Proteomes" id="UP000644020">
    <property type="component" value="Unassembled WGS sequence"/>
</dbReference>
<gene>
    <name evidence="2" type="ORF">GCM10010305_39710</name>
</gene>
<evidence type="ECO:0000313" key="2">
    <source>
        <dbReference type="EMBL" id="GHA92099.1"/>
    </source>
</evidence>
<evidence type="ECO:0008006" key="4">
    <source>
        <dbReference type="Google" id="ProtNLM"/>
    </source>
</evidence>
<dbReference type="RefSeq" id="WP_189979230.1">
    <property type="nucleotide sequence ID" value="NZ_BMUL01000010.1"/>
</dbReference>
<reference evidence="2" key="2">
    <citation type="submission" date="2020-09" db="EMBL/GenBank/DDBJ databases">
        <authorList>
            <person name="Sun Q."/>
            <person name="Ohkuma M."/>
        </authorList>
    </citation>
    <scope>NUCLEOTIDE SEQUENCE</scope>
    <source>
        <strain evidence="2">JCM 4518</strain>
    </source>
</reference>
<accession>A0A918WC94</accession>